<feature type="transmembrane region" description="Helical" evidence="1">
    <location>
        <begin position="12"/>
        <end position="36"/>
    </location>
</feature>
<protein>
    <submittedName>
        <fullName evidence="2">Uncharacterized protein</fullName>
    </submittedName>
</protein>
<feature type="transmembrane region" description="Helical" evidence="1">
    <location>
        <begin position="112"/>
        <end position="137"/>
    </location>
</feature>
<keyword evidence="1" id="KW-0472">Membrane</keyword>
<organism evidence="2 3">
    <name type="scientific">Vagococcus silagei</name>
    <dbReference type="NCBI Taxonomy" id="2508885"/>
    <lineage>
        <taxon>Bacteria</taxon>
        <taxon>Bacillati</taxon>
        <taxon>Bacillota</taxon>
        <taxon>Bacilli</taxon>
        <taxon>Lactobacillales</taxon>
        <taxon>Enterococcaceae</taxon>
        <taxon>Vagococcus</taxon>
    </lineage>
</organism>
<comment type="caution">
    <text evidence="2">The sequence shown here is derived from an EMBL/GenBank/DDBJ whole genome shotgun (WGS) entry which is preliminary data.</text>
</comment>
<keyword evidence="1" id="KW-0812">Transmembrane</keyword>
<feature type="transmembrane region" description="Helical" evidence="1">
    <location>
        <begin position="73"/>
        <end position="92"/>
    </location>
</feature>
<dbReference type="RefSeq" id="WP_136137833.1">
    <property type="nucleotide sequence ID" value="NZ_SDGV01000033.1"/>
</dbReference>
<reference evidence="2 3" key="1">
    <citation type="submission" date="2019-01" db="EMBL/GenBank/DDBJ databases">
        <title>Vagococcus silagei sp. nov. isolated from brewer's grain.</title>
        <authorList>
            <person name="Guu J.-R."/>
        </authorList>
    </citation>
    <scope>NUCLEOTIDE SEQUENCE [LARGE SCALE GENOMIC DNA]</scope>
    <source>
        <strain evidence="2 3">2B-2</strain>
    </source>
</reference>
<name>A0A4S3B3Q5_9ENTE</name>
<gene>
    <name evidence="2" type="ORF">ESZ54_11670</name>
</gene>
<keyword evidence="3" id="KW-1185">Reference proteome</keyword>
<proteinExistence type="predicted"/>
<feature type="transmembrane region" description="Helical" evidence="1">
    <location>
        <begin position="166"/>
        <end position="186"/>
    </location>
</feature>
<dbReference type="EMBL" id="SDGV01000033">
    <property type="protein sequence ID" value="THB60203.1"/>
    <property type="molecule type" value="Genomic_DNA"/>
</dbReference>
<keyword evidence="1" id="KW-1133">Transmembrane helix</keyword>
<evidence type="ECO:0000313" key="3">
    <source>
        <dbReference type="Proteomes" id="UP000310506"/>
    </source>
</evidence>
<accession>A0A4S3B3Q5</accession>
<dbReference type="AlphaFoldDB" id="A0A4S3B3Q5"/>
<evidence type="ECO:0000256" key="1">
    <source>
        <dbReference type="SAM" id="Phobius"/>
    </source>
</evidence>
<sequence>MESLKREKQIIFFIKLLLIVSLILDTTGIVAIAQVGVRTPEFIFLIIQSVLLIIFSFLPIIGSYSPKESVQSLFSVLYTVAMGIFVIFSIFLVGKYSVTYWFFFKNISELYFWQIIQLSISWLNLICGIGSFVLTVFREELSQTRRDKDNKLKIEVLLLKKIKKKYVVVLVVLLTIMAGAFLPKIYVDHKLKTYLYEEKKIPKDEVIVIDKTKFDFKYQIFRINVSTEKDMKKSKENLKTERNPKRAYRLSKFLFDGQIYYYGVFDQTIDQPQDVLKRELVYPPTDKELGTTGQILD</sequence>
<evidence type="ECO:0000313" key="2">
    <source>
        <dbReference type="EMBL" id="THB60203.1"/>
    </source>
</evidence>
<feature type="transmembrane region" description="Helical" evidence="1">
    <location>
        <begin position="42"/>
        <end position="61"/>
    </location>
</feature>
<dbReference type="Proteomes" id="UP000310506">
    <property type="component" value="Unassembled WGS sequence"/>
</dbReference>